<dbReference type="EMBL" id="CH445358">
    <property type="protein sequence ID" value="EAT77795.1"/>
    <property type="molecule type" value="Genomic_DNA"/>
</dbReference>
<name>Q0U084_PHANO</name>
<feature type="region of interest" description="Disordered" evidence="1">
    <location>
        <begin position="1"/>
        <end position="22"/>
    </location>
</feature>
<gene>
    <name evidence="2" type="ORF">SNOG_14943</name>
</gene>
<reference evidence="3" key="1">
    <citation type="journal article" date="2007" name="Plant Cell">
        <title>Dothideomycete-plant interactions illuminated by genome sequencing and EST analysis of the wheat pathogen Stagonospora nodorum.</title>
        <authorList>
            <person name="Hane J.K."/>
            <person name="Lowe R.G."/>
            <person name="Solomon P.S."/>
            <person name="Tan K.C."/>
            <person name="Schoch C.L."/>
            <person name="Spatafora J.W."/>
            <person name="Crous P.W."/>
            <person name="Kodira C."/>
            <person name="Birren B.W."/>
            <person name="Galagan J.E."/>
            <person name="Torriani S.F."/>
            <person name="McDonald B.A."/>
            <person name="Oliver R.P."/>
        </authorList>
    </citation>
    <scope>NUCLEOTIDE SEQUENCE [LARGE SCALE GENOMIC DNA]</scope>
    <source>
        <strain evidence="3">SN15 / ATCC MYA-4574 / FGSC 10173</strain>
    </source>
</reference>
<sequence length="129" mass="13487">MPSKSRWLHGLPSDSSAHSRAPSIPMTSILASEDSNAAADGLAFQGRRGLVGYAEHASAFSLVFTTTALTRSGGAHHRVCRTTQQYEQPGRGQEPDVGRVCKHSDRSLGCTLACCLCSSASATTLPGVA</sequence>
<evidence type="ECO:0000256" key="1">
    <source>
        <dbReference type="SAM" id="MobiDB-lite"/>
    </source>
</evidence>
<evidence type="ECO:0000313" key="3">
    <source>
        <dbReference type="Proteomes" id="UP000001055"/>
    </source>
</evidence>
<organism evidence="2 3">
    <name type="scientific">Phaeosphaeria nodorum (strain SN15 / ATCC MYA-4574 / FGSC 10173)</name>
    <name type="common">Glume blotch fungus</name>
    <name type="synonym">Parastagonospora nodorum</name>
    <dbReference type="NCBI Taxonomy" id="321614"/>
    <lineage>
        <taxon>Eukaryota</taxon>
        <taxon>Fungi</taxon>
        <taxon>Dikarya</taxon>
        <taxon>Ascomycota</taxon>
        <taxon>Pezizomycotina</taxon>
        <taxon>Dothideomycetes</taxon>
        <taxon>Pleosporomycetidae</taxon>
        <taxon>Pleosporales</taxon>
        <taxon>Pleosporineae</taxon>
        <taxon>Phaeosphaeriaceae</taxon>
        <taxon>Parastagonospora</taxon>
    </lineage>
</organism>
<dbReference type="RefSeq" id="XP_001805111.1">
    <property type="nucleotide sequence ID" value="XM_001805059.1"/>
</dbReference>
<evidence type="ECO:0000313" key="2">
    <source>
        <dbReference type="EMBL" id="EAT77795.1"/>
    </source>
</evidence>
<accession>Q0U084</accession>
<proteinExistence type="predicted"/>
<protein>
    <submittedName>
        <fullName evidence="2">Uncharacterized protein</fullName>
    </submittedName>
</protein>
<dbReference type="AlphaFoldDB" id="Q0U084"/>
<dbReference type="Proteomes" id="UP000001055">
    <property type="component" value="Unassembled WGS sequence"/>
</dbReference>
<dbReference type="InParanoid" id="Q0U084"/>
<dbReference type="KEGG" id="pno:SNOG_14943"/>
<dbReference type="GeneID" id="5982038"/>